<dbReference type="STRING" id="671072.PL9214290215"/>
<evidence type="ECO:0000313" key="2">
    <source>
        <dbReference type="EMBL" id="CUR30625.1"/>
    </source>
</evidence>
<evidence type="ECO:0000256" key="1">
    <source>
        <dbReference type="SAM" id="Phobius"/>
    </source>
</evidence>
<keyword evidence="1" id="KW-1133">Transmembrane helix</keyword>
<organism evidence="2 3">
    <name type="scientific">Planktothrix tepida PCC 9214</name>
    <dbReference type="NCBI Taxonomy" id="671072"/>
    <lineage>
        <taxon>Bacteria</taxon>
        <taxon>Bacillati</taxon>
        <taxon>Cyanobacteriota</taxon>
        <taxon>Cyanophyceae</taxon>
        <taxon>Oscillatoriophycideae</taxon>
        <taxon>Oscillatoriales</taxon>
        <taxon>Microcoleaceae</taxon>
        <taxon>Planktothrix</taxon>
    </lineage>
</organism>
<keyword evidence="1" id="KW-0812">Transmembrane</keyword>
<sequence>MIPTLMANVILGAILGVPYSIWNKRKLASVHPSLNGLHLMRSVYW</sequence>
<gene>
    <name evidence="2" type="ORF">PL9214290215</name>
</gene>
<protein>
    <submittedName>
        <fullName evidence="2">Uncharacterized protein</fullName>
    </submittedName>
</protein>
<evidence type="ECO:0000313" key="3">
    <source>
        <dbReference type="Proteomes" id="UP000184315"/>
    </source>
</evidence>
<accession>A0A1J1LGC4</accession>
<dbReference type="EMBL" id="CZDF01000132">
    <property type="protein sequence ID" value="CUR30625.1"/>
    <property type="molecule type" value="Genomic_DNA"/>
</dbReference>
<reference evidence="3" key="1">
    <citation type="submission" date="2015-10" db="EMBL/GenBank/DDBJ databases">
        <authorList>
            <person name="Regsiter A."/>
            <person name="william w."/>
        </authorList>
    </citation>
    <scope>NUCLEOTIDE SEQUENCE [LARGE SCALE GENOMIC DNA]</scope>
</reference>
<dbReference type="AlphaFoldDB" id="A0A1J1LGC4"/>
<keyword evidence="3" id="KW-1185">Reference proteome</keyword>
<feature type="transmembrane region" description="Helical" evidence="1">
    <location>
        <begin position="6"/>
        <end position="22"/>
    </location>
</feature>
<proteinExistence type="predicted"/>
<name>A0A1J1LGC4_9CYAN</name>
<keyword evidence="1" id="KW-0472">Membrane</keyword>
<dbReference type="Proteomes" id="UP000184315">
    <property type="component" value="Unassembled WGS sequence"/>
</dbReference>